<feature type="compositionally biased region" description="Polar residues" evidence="2">
    <location>
        <begin position="2284"/>
        <end position="2295"/>
    </location>
</feature>
<protein>
    <recommendedName>
        <fullName evidence="1">ATP-dependent DNA helicase</fullName>
        <ecNumber evidence="1">5.6.2.3</ecNumber>
    </recommendedName>
</protein>
<dbReference type="InterPro" id="IPR025476">
    <property type="entry name" value="Helitron_helicase-like"/>
</dbReference>
<dbReference type="InterPro" id="IPR010285">
    <property type="entry name" value="DNA_helicase_pif1-like_DEAD"/>
</dbReference>
<keyword evidence="6" id="KW-1185">Reference proteome</keyword>
<feature type="compositionally biased region" description="Pro residues" evidence="2">
    <location>
        <begin position="2087"/>
        <end position="2100"/>
    </location>
</feature>
<dbReference type="Proteomes" id="UP001307889">
    <property type="component" value="Chromosome 4"/>
</dbReference>
<name>A0ABN7ANZ0_9HEMI</name>
<dbReference type="Pfam" id="PF05970">
    <property type="entry name" value="PIF1"/>
    <property type="match status" value="1"/>
</dbReference>
<keyword evidence="1" id="KW-0378">Hydrolase</keyword>
<reference evidence="5 6" key="1">
    <citation type="submission" date="2023-09" db="EMBL/GenBank/DDBJ databases">
        <title>Nesidiocoris tenuis whole genome shotgun sequence.</title>
        <authorList>
            <person name="Shibata T."/>
            <person name="Shimoda M."/>
            <person name="Kobayashi T."/>
            <person name="Uehara T."/>
        </authorList>
    </citation>
    <scope>NUCLEOTIDE SEQUENCE [LARGE SCALE GENOMIC DNA]</scope>
    <source>
        <strain evidence="5 6">Japan</strain>
    </source>
</reference>
<dbReference type="InterPro" id="IPR046700">
    <property type="entry name" value="DUF6570"/>
</dbReference>
<dbReference type="InterPro" id="IPR000719">
    <property type="entry name" value="Prot_kinase_dom"/>
</dbReference>
<dbReference type="EC" id="5.6.2.3" evidence="1"/>
<evidence type="ECO:0000313" key="5">
    <source>
        <dbReference type="EMBL" id="BES93941.1"/>
    </source>
</evidence>
<dbReference type="PROSITE" id="PS50030">
    <property type="entry name" value="UBA"/>
    <property type="match status" value="1"/>
</dbReference>
<dbReference type="CDD" id="cd14338">
    <property type="entry name" value="UBA_SIK"/>
    <property type="match status" value="1"/>
</dbReference>
<dbReference type="SUPFAM" id="SSF56112">
    <property type="entry name" value="Protein kinase-like (PK-like)"/>
    <property type="match status" value="1"/>
</dbReference>
<dbReference type="InterPro" id="IPR011009">
    <property type="entry name" value="Kinase-like_dom_sf"/>
</dbReference>
<feature type="domain" description="UBA" evidence="4">
    <location>
        <begin position="1984"/>
        <end position="2024"/>
    </location>
</feature>
<feature type="compositionally biased region" description="Low complexity" evidence="2">
    <location>
        <begin position="2296"/>
        <end position="2309"/>
    </location>
</feature>
<dbReference type="SMART" id="SM00220">
    <property type="entry name" value="S_TKc"/>
    <property type="match status" value="1"/>
</dbReference>
<feature type="region of interest" description="Disordered" evidence="2">
    <location>
        <begin position="2081"/>
        <end position="2104"/>
    </location>
</feature>
<comment type="catalytic activity">
    <reaction evidence="1">
        <text>ATP + H2O = ADP + phosphate + H(+)</text>
        <dbReference type="Rhea" id="RHEA:13065"/>
        <dbReference type="ChEBI" id="CHEBI:15377"/>
        <dbReference type="ChEBI" id="CHEBI:15378"/>
        <dbReference type="ChEBI" id="CHEBI:30616"/>
        <dbReference type="ChEBI" id="CHEBI:43474"/>
        <dbReference type="ChEBI" id="CHEBI:456216"/>
        <dbReference type="EC" id="5.6.2.3"/>
    </reaction>
</comment>
<feature type="compositionally biased region" description="Polar residues" evidence="2">
    <location>
        <begin position="2153"/>
        <end position="2168"/>
    </location>
</feature>
<dbReference type="PANTHER" id="PTHR47642:SF5">
    <property type="entry name" value="ATP-DEPENDENT DNA HELICASE"/>
    <property type="match status" value="1"/>
</dbReference>
<dbReference type="EMBL" id="AP028912">
    <property type="protein sequence ID" value="BES93941.1"/>
    <property type="molecule type" value="Genomic_DNA"/>
</dbReference>
<feature type="domain" description="Protein kinase" evidence="3">
    <location>
        <begin position="1652"/>
        <end position="1964"/>
    </location>
</feature>
<keyword evidence="1" id="KW-0347">Helicase</keyword>
<dbReference type="Gene3D" id="3.40.50.300">
    <property type="entry name" value="P-loop containing nucleotide triphosphate hydrolases"/>
    <property type="match status" value="1"/>
</dbReference>
<comment type="cofactor">
    <cofactor evidence="1">
        <name>Mg(2+)</name>
        <dbReference type="ChEBI" id="CHEBI:18420"/>
    </cofactor>
</comment>
<dbReference type="InterPro" id="IPR057380">
    <property type="entry name" value="UBA_SIK1/2/3"/>
</dbReference>
<sequence length="2791" mass="317260">MGGAENLEKEKTRLKTLRSDEDFVRKEATKRKRLRETMGDEGHVVEKKRLRLLRSDEDYQKQEAKKRKDLREKAGEDGLEAERTRLQSLRTDETFQKKEAEKRKDLREKKGAEGLEGERTRLQSLRSDETFQKKEAEKRKDLRAKKGAEGLEKERTRLQSLRSDETFQKKEAEKRKDLREKKGAEGLEGERTRLQSLRSDETFQKNEAEKRKDLRAKKGAEGLEKERTRLQSLRSDETFQKNEAEKRKDLRAKKGAEGLEKERTRLQSLRSDETFQKNEAEKRKDLRAKKGAEGLEGERTRLQSLRSDDHFLKKEAEKRKEMRERKGEEGLEEERTRLRSLRSDDHFLKKEAEKRKEMRERKGEEGLEEERTRLRSLRSEDIFKKKEAGKRKRSREIKGEEGLDSEKKRLRSLRSDEDFQKNEAKKRKVHRKSKGEEGRELDRERKAKKRDILEVRLNEKQRDRIRKKKERENELYNHRENFLKKLQLNVDKKKKNFASSKLQLGYMRSKLIGPDNVCFCCQNLFFPRSMRLFSQNVLDKMGDPEEVNSFMKQVRTCDAPSACGTCFKHIKSLVIPKATANKNLTFPDLPASVKKLSPLELRMVSPYIPFMQIKSLMPNVLNGQQCIKGSVVNIEVDIKEMTDVLPRNFDNLSTVQLKLKRHIEHKSHYMYETIKPQNVCDALVDLIQTPLYVKHGITADESFLSKTNNLMDEVDFIIEDCDRVLDEDSKGIGESDTELPEDEIDDAIFADIMDDDILIIDRRRDESFQSKVFAPGQDKQPVPWTKVENLDELCFPGIFGGYEFDPENSLTYTQRVRFEIRHKDRRSCQNERLFFMVKKKIEMGIVSTANVCLRKFKADGKNVSVRDVCDPNFITDALRHNDGFKFLKQIRGSPAYWEDRKKAVLAMIRQLGKPAIFLTFSAAELHSPELIVILFKIKYRKTLSIREAMDLDDETKTRLIKTDPVTCVRYFEEKAKNLMKVLQSKDGPFGNHWVTDSYERREFQTRGSVHTHNLLYVNDPPEYDPSDSVKLDECVTFIDSLITCKYNPKNPLMFVQRHRHTFTCHKGRKNKLLCRFNYPLPVMPRTMILEPLEAQDITQNNKNNYKKIKKLMQDFFEHNTKMSWKNVLTRLELSEDEYISAIRSSLKNPQVFLKRSSLEVAINAYNPIILDLHRYNMDIQFILNPYSCASYVVNYISKSESGISKLLRQAEKDMNEGNLSIREKFRKYGNVFINGSVMSAQEACYHALSQPISLMSRIAVFVNTSPPDERVRMLKSEKDLRAKLEIDADSEEIYMSNIFEKYSKRPKRLENVCLADYVCIVPFKEKLTKPNDDQSGDDSQNVSFKSCKSKILRFRNYKLEQDPVNFYREQVLLFVPWRNEISEVLDRNCEQVYDENISLITENREKYFSNISSELIEEAIDQIIENEQIESEDEDNTNLYPVDIFVQGGIEDPKKNDDNRFKYKPPALPSREEIFQNMLSLNEKQRDIVMHVLHSLKTSSDPLRVFLSGSAGVGKSTVIRSIYQLVHYYFDHKPEIEKVDDPVYVLLTAPSGKAAFLIDGITLHTAFALPVVQFGGNMPELSEDIANTIRCRLIRLKLLIVDEASMCGSVTLHRIDNRLRQIMGRDVPFGGVSVLLVGDLNQLPPVLDGPIFRPIRTGGLAGLAGTFLWDEFKFFELTEIMRQKDEKTFINALNSIAAGVMSAEDIETLKTREVSPSEVPDEAIRLFKTNAHVDDYNETKIKSNKNPTVESTAIDKINLKNCSDKQKLKLLNTLKNKKRTDTGGLPYKLLLKIGIKYMIISNLDVGDGLVNGACGLLCSITPETDPRYLWFDFGNERAENLLMDCNMNIKIADFGFSNYYTPGEQLATWCGSPPYAAPEVFEGKKYTGPEIDIWSLGVVLYVLVCGALPFDGSTLHTLRDRVLSGRFRIPYFMSSDCEHLIRKMLVLEPSKRYSVEQIKRHRWMVDEAPRLLPSTSLGDNKHAEPNEQILRLMQSLGIDASQTKESLRNASYDHHAAIYFLLLERLRQHRSTFTLTQDPPAPTPAPPSSAGKHSNDVPVQKRRPSTIAEQAMRKHGLAGVSPAAQLPQPPSHAPSLPQPPDSRLDHATFARRLPNDQPRHCYTPDSMAREQQIQNALQQLSVANNLEPMEPVRSNSFSSRTYHQSSEAARQAAHPPPFRDLMSQPPSAQSTQVLPQSLKVSQGSNPESVPSLDLLSSFSPNYRTNEPNFTLPRYTNTTTFSSDVFGGGNGGISAYSRPESAMGVVPQYSTSSTDEGVEADFEEISTSSTSGNQLPSSQRLSYASSSSSSGVGVHNKSLSQHLSSDSSCHSNFSTFESSLDYQFEELASSLPSCTSQGSTSSKPLLSESIVISTSAIHPSVYVSSDSTNQTWCRNSLHGQSTPPKSRKITRSPVDFREGRRASDGLVAQHGCTSASDNSSLSPPVNTTVAFNSQNLTESGKTKGVMELHLVQREHQALKSLYQSTVPPEEVVQRQLQHAEYTRQRDVSSESRQQTIPKRISLPENFTFPTNVSSIESEMMSNASSSSGSKAPLQQQLMQHRLLQQKRQILQKQGAFQPMAMVDNNSSTVSSLMNRQRQMLRQASYKLAQQTQIVPPLPPPIGGHCDHPEFPTIAEDSSNGAGSTCSSPRLMPTLDDKFGSLVAAAIDSTSHHCPSHDQWNSLPVSFASSCQIGDGSTSTVPWSAVATGTGTIGSSIGTDPSPYHHHLSSLGNSSPWTPSLYTTTQPIPAWSQMSTGVSKSLTSGSLFASANLATPMQPVSESLELIETMELI</sequence>
<dbReference type="Gene3D" id="1.10.510.10">
    <property type="entry name" value="Transferase(Phosphotransferase) domain 1"/>
    <property type="match status" value="1"/>
</dbReference>
<feature type="region of interest" description="Disordered" evidence="2">
    <location>
        <begin position="2032"/>
        <end position="2060"/>
    </location>
</feature>
<evidence type="ECO:0000256" key="1">
    <source>
        <dbReference type="RuleBase" id="RU363044"/>
    </source>
</evidence>
<keyword evidence="1" id="KW-0233">DNA recombination</keyword>
<feature type="compositionally biased region" description="Basic and acidic residues" evidence="2">
    <location>
        <begin position="396"/>
        <end position="423"/>
    </location>
</feature>
<feature type="compositionally biased region" description="Polar residues" evidence="2">
    <location>
        <begin position="2392"/>
        <end position="2403"/>
    </location>
</feature>
<keyword evidence="1" id="KW-0227">DNA damage</keyword>
<keyword evidence="1" id="KW-0234">DNA repair</keyword>
<feature type="region of interest" description="Disordered" evidence="2">
    <location>
        <begin position="2392"/>
        <end position="2415"/>
    </location>
</feature>
<organism evidence="5 6">
    <name type="scientific">Nesidiocoris tenuis</name>
    <dbReference type="NCBI Taxonomy" id="355587"/>
    <lineage>
        <taxon>Eukaryota</taxon>
        <taxon>Metazoa</taxon>
        <taxon>Ecdysozoa</taxon>
        <taxon>Arthropoda</taxon>
        <taxon>Hexapoda</taxon>
        <taxon>Insecta</taxon>
        <taxon>Pterygota</taxon>
        <taxon>Neoptera</taxon>
        <taxon>Paraneoptera</taxon>
        <taxon>Hemiptera</taxon>
        <taxon>Heteroptera</taxon>
        <taxon>Panheteroptera</taxon>
        <taxon>Cimicomorpha</taxon>
        <taxon>Miridae</taxon>
        <taxon>Dicyphina</taxon>
        <taxon>Nesidiocoris</taxon>
    </lineage>
</organism>
<dbReference type="InterPro" id="IPR015940">
    <property type="entry name" value="UBA"/>
</dbReference>
<dbReference type="SUPFAM" id="SSF52540">
    <property type="entry name" value="P-loop containing nucleoside triphosphate hydrolases"/>
    <property type="match status" value="2"/>
</dbReference>
<dbReference type="PROSITE" id="PS50011">
    <property type="entry name" value="PROTEIN_KINASE_DOM"/>
    <property type="match status" value="1"/>
</dbReference>
<evidence type="ECO:0000259" key="3">
    <source>
        <dbReference type="PROSITE" id="PS50011"/>
    </source>
</evidence>
<gene>
    <name evidence="5" type="ORF">NTJ_06750</name>
</gene>
<feature type="region of interest" description="Disordered" evidence="2">
    <location>
        <begin position="2150"/>
        <end position="2212"/>
    </location>
</feature>
<proteinExistence type="inferred from homology"/>
<evidence type="ECO:0000313" key="6">
    <source>
        <dbReference type="Proteomes" id="UP001307889"/>
    </source>
</evidence>
<feature type="compositionally biased region" description="Basic and acidic residues" evidence="2">
    <location>
        <begin position="35"/>
        <end position="63"/>
    </location>
</feature>
<feature type="region of interest" description="Disordered" evidence="2">
    <location>
        <begin position="2499"/>
        <end position="2518"/>
    </location>
</feature>
<feature type="compositionally biased region" description="Basic and acidic residues" evidence="2">
    <location>
        <begin position="434"/>
        <end position="444"/>
    </location>
</feature>
<accession>A0ABN7ANZ0</accession>
<dbReference type="Pfam" id="PF20209">
    <property type="entry name" value="DUF6570"/>
    <property type="match status" value="1"/>
</dbReference>
<feature type="compositionally biased region" description="Basic and acidic residues" evidence="2">
    <location>
        <begin position="2499"/>
        <end position="2508"/>
    </location>
</feature>
<dbReference type="InterPro" id="IPR051055">
    <property type="entry name" value="PIF1_helicase"/>
</dbReference>
<feature type="compositionally biased region" description="Basic and acidic residues" evidence="2">
    <location>
        <begin position="69"/>
        <end position="386"/>
    </location>
</feature>
<dbReference type="InterPro" id="IPR027417">
    <property type="entry name" value="P-loop_NTPase"/>
</dbReference>
<evidence type="ECO:0000256" key="2">
    <source>
        <dbReference type="SAM" id="MobiDB-lite"/>
    </source>
</evidence>
<comment type="similarity">
    <text evidence="1">Belongs to the helicase family.</text>
</comment>
<feature type="region of interest" description="Disordered" evidence="2">
    <location>
        <begin position="2265"/>
        <end position="2309"/>
    </location>
</feature>
<feature type="compositionally biased region" description="Polar residues" evidence="2">
    <location>
        <begin position="2184"/>
        <end position="2212"/>
    </location>
</feature>
<dbReference type="PANTHER" id="PTHR47642">
    <property type="entry name" value="ATP-DEPENDENT DNA HELICASE"/>
    <property type="match status" value="1"/>
</dbReference>
<feature type="region of interest" description="Disordered" evidence="2">
    <location>
        <begin position="29"/>
        <end position="444"/>
    </location>
</feature>
<evidence type="ECO:0000259" key="4">
    <source>
        <dbReference type="PROSITE" id="PS50030"/>
    </source>
</evidence>
<dbReference type="Pfam" id="PF00069">
    <property type="entry name" value="Pkinase"/>
    <property type="match status" value="1"/>
</dbReference>
<dbReference type="Pfam" id="PF14214">
    <property type="entry name" value="Helitron_like_N"/>
    <property type="match status" value="1"/>
</dbReference>
<keyword evidence="1" id="KW-0547">Nucleotide-binding</keyword>
<keyword evidence="1" id="KW-0067">ATP-binding</keyword>
<dbReference type="Pfam" id="PF23312">
    <property type="entry name" value="UBA_SIK3"/>
    <property type="match status" value="1"/>
</dbReference>
<feature type="compositionally biased region" description="Basic residues" evidence="2">
    <location>
        <begin position="424"/>
        <end position="433"/>
    </location>
</feature>